<organism evidence="1">
    <name type="scientific">marine sediment metagenome</name>
    <dbReference type="NCBI Taxonomy" id="412755"/>
    <lineage>
        <taxon>unclassified sequences</taxon>
        <taxon>metagenomes</taxon>
        <taxon>ecological metagenomes</taxon>
    </lineage>
</organism>
<accession>A0A0F9N8V6</accession>
<comment type="caution">
    <text evidence="1">The sequence shown here is derived from an EMBL/GenBank/DDBJ whole genome shotgun (WGS) entry which is preliminary data.</text>
</comment>
<reference evidence="1" key="1">
    <citation type="journal article" date="2015" name="Nature">
        <title>Complex archaea that bridge the gap between prokaryotes and eukaryotes.</title>
        <authorList>
            <person name="Spang A."/>
            <person name="Saw J.H."/>
            <person name="Jorgensen S.L."/>
            <person name="Zaremba-Niedzwiedzka K."/>
            <person name="Martijn J."/>
            <person name="Lind A.E."/>
            <person name="van Eijk R."/>
            <person name="Schleper C."/>
            <person name="Guy L."/>
            <person name="Ettema T.J."/>
        </authorList>
    </citation>
    <scope>NUCLEOTIDE SEQUENCE</scope>
</reference>
<sequence length="66" mass="7523">MVCFTAVYHRRRSKTNFHAKLPTVTAMSNKAIQKISSIMVDLLIPGTFSRLDFLLDFLLRRQPAGV</sequence>
<proteinExistence type="predicted"/>
<dbReference type="EMBL" id="LAZR01004472">
    <property type="protein sequence ID" value="KKN08302.1"/>
    <property type="molecule type" value="Genomic_DNA"/>
</dbReference>
<evidence type="ECO:0000313" key="1">
    <source>
        <dbReference type="EMBL" id="KKN08302.1"/>
    </source>
</evidence>
<dbReference type="AlphaFoldDB" id="A0A0F9N8V6"/>
<protein>
    <submittedName>
        <fullName evidence="1">Uncharacterized protein</fullName>
    </submittedName>
</protein>
<gene>
    <name evidence="1" type="ORF">LCGC14_1058140</name>
</gene>
<name>A0A0F9N8V6_9ZZZZ</name>